<keyword evidence="2" id="KW-1185">Reference proteome</keyword>
<organism evidence="1 2">
    <name type="scientific">Salinicoccus halitifaciens</name>
    <dbReference type="NCBI Taxonomy" id="1073415"/>
    <lineage>
        <taxon>Bacteria</taxon>
        <taxon>Bacillati</taxon>
        <taxon>Bacillota</taxon>
        <taxon>Bacilli</taxon>
        <taxon>Bacillales</taxon>
        <taxon>Staphylococcaceae</taxon>
        <taxon>Salinicoccus</taxon>
    </lineage>
</organism>
<protein>
    <submittedName>
        <fullName evidence="1">Uncharacterized protein</fullName>
    </submittedName>
</protein>
<comment type="caution">
    <text evidence="1">The sequence shown here is derived from an EMBL/GenBank/DDBJ whole genome shotgun (WGS) entry which is preliminary data.</text>
</comment>
<gene>
    <name evidence="1" type="ORF">ABHD89_001285</name>
</gene>
<name>A0ABV2E911_9STAP</name>
<sequence length="34" mass="3683">MSATLRKENTWGLSIPPMLGGMIGFAPGDMINFE</sequence>
<evidence type="ECO:0000313" key="1">
    <source>
        <dbReference type="EMBL" id="MET3110883.1"/>
    </source>
</evidence>
<proteinExistence type="predicted"/>
<evidence type="ECO:0000313" key="2">
    <source>
        <dbReference type="Proteomes" id="UP001549019"/>
    </source>
</evidence>
<accession>A0ABV2E911</accession>
<dbReference type="Proteomes" id="UP001549019">
    <property type="component" value="Unassembled WGS sequence"/>
</dbReference>
<reference evidence="1 2" key="1">
    <citation type="submission" date="2024-05" db="EMBL/GenBank/DDBJ databases">
        <title>Genomic Encyclopedia of Type Strains, Phase IV (KMG-IV): sequencing the most valuable type-strain genomes for metagenomic binning, comparative biology and taxonomic classification.</title>
        <authorList>
            <person name="Goeker M."/>
        </authorList>
    </citation>
    <scope>NUCLEOTIDE SEQUENCE [LARGE SCALE GENOMIC DNA]</scope>
    <source>
        <strain evidence="1 2">DSM 25286</strain>
    </source>
</reference>
<dbReference type="EMBL" id="JBDZDV010000002">
    <property type="protein sequence ID" value="MET3110883.1"/>
    <property type="molecule type" value="Genomic_DNA"/>
</dbReference>